<dbReference type="EMBL" id="CARXXK010000001">
    <property type="protein sequence ID" value="CAI6342664.1"/>
    <property type="molecule type" value="Genomic_DNA"/>
</dbReference>
<keyword evidence="2" id="KW-1185">Reference proteome</keyword>
<comment type="caution">
    <text evidence="1">The sequence shown here is derived from an EMBL/GenBank/DDBJ whole genome shotgun (WGS) entry which is preliminary data.</text>
</comment>
<proteinExistence type="predicted"/>
<sequence length="282" mass="32997">MSSQTFQNWKTNAFTRNFNKAIGFAPIVKENDIDKLLDLISNNADLIKIGAFRKLNKLSGSDTTEEFKKKLILAKLQGTIELVKYYGTTWNCPKSKWTLAQGMYYAHSCVKLFGEDKQGECLRKKIQLFAAFMFSYKLEINRFTRFFLKRMNTQADKYLPDDKAIKFINTKMACEKKFMQDNKNIFIKTAMKLYMGSSNKDKNYNCVSELLQFENDEKEIDSYPGEIQYLIAKAYGYQNNYKLALEHLCKARKAEVVDAKTRETNKKVQTYYEKIYTRMNAK</sequence>
<evidence type="ECO:0000313" key="2">
    <source>
        <dbReference type="Proteomes" id="UP001160148"/>
    </source>
</evidence>
<reference evidence="1 2" key="1">
    <citation type="submission" date="2023-01" db="EMBL/GenBank/DDBJ databases">
        <authorList>
            <person name="Whitehead M."/>
        </authorList>
    </citation>
    <scope>NUCLEOTIDE SEQUENCE [LARGE SCALE GENOMIC DNA]</scope>
</reference>
<name>A0AAV0VG58_9HEMI</name>
<dbReference type="AlphaFoldDB" id="A0AAV0VG58"/>
<evidence type="ECO:0000313" key="1">
    <source>
        <dbReference type="EMBL" id="CAI6342664.1"/>
    </source>
</evidence>
<dbReference type="Proteomes" id="UP001160148">
    <property type="component" value="Unassembled WGS sequence"/>
</dbReference>
<organism evidence="1 2">
    <name type="scientific">Macrosiphum euphorbiae</name>
    <name type="common">potato aphid</name>
    <dbReference type="NCBI Taxonomy" id="13131"/>
    <lineage>
        <taxon>Eukaryota</taxon>
        <taxon>Metazoa</taxon>
        <taxon>Ecdysozoa</taxon>
        <taxon>Arthropoda</taxon>
        <taxon>Hexapoda</taxon>
        <taxon>Insecta</taxon>
        <taxon>Pterygota</taxon>
        <taxon>Neoptera</taxon>
        <taxon>Paraneoptera</taxon>
        <taxon>Hemiptera</taxon>
        <taxon>Sternorrhyncha</taxon>
        <taxon>Aphidomorpha</taxon>
        <taxon>Aphidoidea</taxon>
        <taxon>Aphididae</taxon>
        <taxon>Macrosiphini</taxon>
        <taxon>Macrosiphum</taxon>
    </lineage>
</organism>
<gene>
    <name evidence="1" type="ORF">MEUPH1_LOCUS33</name>
</gene>
<protein>
    <submittedName>
        <fullName evidence="1">Uncharacterized protein</fullName>
    </submittedName>
</protein>
<accession>A0AAV0VG58</accession>